<evidence type="ECO:0000313" key="2">
    <source>
        <dbReference type="EMBL" id="MFB9443036.1"/>
    </source>
</evidence>
<gene>
    <name evidence="2" type="ORF">ACFFTR_08070</name>
</gene>
<keyword evidence="3" id="KW-1185">Reference proteome</keyword>
<dbReference type="EMBL" id="JBHMCA010000019">
    <property type="protein sequence ID" value="MFB9443036.1"/>
    <property type="molecule type" value="Genomic_DNA"/>
</dbReference>
<evidence type="ECO:0000313" key="3">
    <source>
        <dbReference type="Proteomes" id="UP001589608"/>
    </source>
</evidence>
<keyword evidence="1" id="KW-0472">Membrane</keyword>
<protein>
    <submittedName>
        <fullName evidence="2">Uncharacterized protein</fullName>
    </submittedName>
</protein>
<proteinExistence type="predicted"/>
<accession>A0ABV5M2E6</accession>
<sequence length="69" mass="7126">MSTSTIKPGSAALDAGVRHRLAELRANPQRGSHATEYAIGIGLAAAVIIALFGAYQLGIDAIVAAWFFG</sequence>
<feature type="transmembrane region" description="Helical" evidence="1">
    <location>
        <begin position="37"/>
        <end position="68"/>
    </location>
</feature>
<keyword evidence="1" id="KW-0812">Transmembrane</keyword>
<dbReference type="RefSeq" id="WP_223099507.1">
    <property type="nucleotide sequence ID" value="NZ_CP061913.1"/>
</dbReference>
<reference evidence="2 3" key="1">
    <citation type="submission" date="2024-09" db="EMBL/GenBank/DDBJ databases">
        <authorList>
            <person name="Sun Q."/>
            <person name="Mori K."/>
        </authorList>
    </citation>
    <scope>NUCLEOTIDE SEQUENCE [LARGE SCALE GENOMIC DNA]</scope>
    <source>
        <strain evidence="2 3">JCM 3307</strain>
    </source>
</reference>
<evidence type="ECO:0000256" key="1">
    <source>
        <dbReference type="SAM" id="Phobius"/>
    </source>
</evidence>
<name>A0ABV5M2E6_9ACTN</name>
<comment type="caution">
    <text evidence="2">The sequence shown here is derived from an EMBL/GenBank/DDBJ whole genome shotgun (WGS) entry which is preliminary data.</text>
</comment>
<dbReference type="Proteomes" id="UP001589608">
    <property type="component" value="Unassembled WGS sequence"/>
</dbReference>
<keyword evidence="1" id="KW-1133">Transmembrane helix</keyword>
<organism evidence="2 3">
    <name type="scientific">Dactylosporangium vinaceum</name>
    <dbReference type="NCBI Taxonomy" id="53362"/>
    <lineage>
        <taxon>Bacteria</taxon>
        <taxon>Bacillati</taxon>
        <taxon>Actinomycetota</taxon>
        <taxon>Actinomycetes</taxon>
        <taxon>Micromonosporales</taxon>
        <taxon>Micromonosporaceae</taxon>
        <taxon>Dactylosporangium</taxon>
    </lineage>
</organism>